<comment type="caution">
    <text evidence="1">The sequence shown here is derived from an EMBL/GenBank/DDBJ whole genome shotgun (WGS) entry which is preliminary data.</text>
</comment>
<dbReference type="RefSeq" id="WP_160886610.1">
    <property type="nucleotide sequence ID" value="NZ_WURB01000017.1"/>
</dbReference>
<keyword evidence="2" id="KW-1185">Reference proteome</keyword>
<accession>A0A7X3MUU8</accession>
<dbReference type="PIRSF" id="PIRSF033303">
    <property type="entry name" value="UCP033303"/>
    <property type="match status" value="1"/>
</dbReference>
<sequence>MPDVTWTIKGREFIHCNCDYGCPCQFNARPSHGHCHAVAGIEIAEGYHGNTKLDGLKVACVLAWPGAIHEGRGHATPIVDGRATPEQREALLRIMSGEDTEPGATFFQVFASTYEKVNDPIFARIDLEIDVDGRTARLRVPGVIDARGEPILNPVTGQPHQARINLPNGFEYTVAEIGRGWGTATGAIELNLEDSHAHFAHLHMTGSGVVRPTP</sequence>
<proteinExistence type="predicted"/>
<protein>
    <submittedName>
        <fullName evidence="1">DUF1326 domain-containing protein</fullName>
    </submittedName>
</protein>
<gene>
    <name evidence="1" type="ORF">GR328_19100</name>
</gene>
<dbReference type="Proteomes" id="UP000436483">
    <property type="component" value="Unassembled WGS sequence"/>
</dbReference>
<organism evidence="1 2">
    <name type="scientific">Microvirga makkahensis</name>
    <dbReference type="NCBI Taxonomy" id="1128670"/>
    <lineage>
        <taxon>Bacteria</taxon>
        <taxon>Pseudomonadati</taxon>
        <taxon>Pseudomonadota</taxon>
        <taxon>Alphaproteobacteria</taxon>
        <taxon>Hyphomicrobiales</taxon>
        <taxon>Methylobacteriaceae</taxon>
        <taxon>Microvirga</taxon>
    </lineage>
</organism>
<dbReference type="AlphaFoldDB" id="A0A7X3MUU8"/>
<reference evidence="1 2" key="2">
    <citation type="submission" date="2020-01" db="EMBL/GenBank/DDBJ databases">
        <title>Microvirga sp. nov., an arsenate reduction bacterium isolated from Tibet hotspring sediments.</title>
        <authorList>
            <person name="Xian W.-D."/>
            <person name="Li W.-J."/>
        </authorList>
    </citation>
    <scope>NUCLEOTIDE SEQUENCE [LARGE SCALE GENOMIC DNA]</scope>
    <source>
        <strain evidence="1 2">KCTC 23863</strain>
    </source>
</reference>
<evidence type="ECO:0000313" key="2">
    <source>
        <dbReference type="Proteomes" id="UP000436483"/>
    </source>
</evidence>
<dbReference type="Pfam" id="PF07040">
    <property type="entry name" value="DUF1326"/>
    <property type="match status" value="1"/>
</dbReference>
<dbReference type="EMBL" id="WURB01000017">
    <property type="protein sequence ID" value="MXQ13530.1"/>
    <property type="molecule type" value="Genomic_DNA"/>
</dbReference>
<dbReference type="InterPro" id="IPR009758">
    <property type="entry name" value="DUF1326"/>
</dbReference>
<dbReference type="OrthoDB" id="9802256at2"/>
<reference evidence="1 2" key="1">
    <citation type="submission" date="2019-12" db="EMBL/GenBank/DDBJ databases">
        <authorList>
            <person name="Yuan C.-G."/>
        </authorList>
    </citation>
    <scope>NUCLEOTIDE SEQUENCE [LARGE SCALE GENOMIC DNA]</scope>
    <source>
        <strain evidence="1 2">KCTC 23863</strain>
    </source>
</reference>
<dbReference type="InterPro" id="IPR014581">
    <property type="entry name" value="UCP033303"/>
</dbReference>
<name>A0A7X3MUU8_9HYPH</name>
<evidence type="ECO:0000313" key="1">
    <source>
        <dbReference type="EMBL" id="MXQ13530.1"/>
    </source>
</evidence>